<feature type="domain" description="Single-stranded-DNA-specific exonuclease RecJ C-terminal" evidence="8">
    <location>
        <begin position="566"/>
        <end position="652"/>
    </location>
</feature>
<evidence type="ECO:0000259" key="8">
    <source>
        <dbReference type="Pfam" id="PF10141"/>
    </source>
</evidence>
<dbReference type="Pfam" id="PF01368">
    <property type="entry name" value="DHH"/>
    <property type="match status" value="1"/>
</dbReference>
<dbReference type="PANTHER" id="PTHR30255:SF2">
    <property type="entry name" value="SINGLE-STRANDED-DNA-SPECIFIC EXONUCLEASE RECJ"/>
    <property type="match status" value="1"/>
</dbReference>
<dbReference type="InterPro" id="IPR003156">
    <property type="entry name" value="DHHA1_dom"/>
</dbReference>
<dbReference type="InterPro" id="IPR051673">
    <property type="entry name" value="SSDNA_exonuclease_RecJ"/>
</dbReference>
<evidence type="ECO:0000313" key="10">
    <source>
        <dbReference type="EMBL" id="TYC46615.1"/>
    </source>
</evidence>
<name>A0A6P2CKT9_9LACO</name>
<dbReference type="GO" id="GO:0003676">
    <property type="term" value="F:nucleic acid binding"/>
    <property type="evidence" value="ECO:0007669"/>
    <property type="project" value="InterPro"/>
</dbReference>
<evidence type="ECO:0000313" key="11">
    <source>
        <dbReference type="Proteomes" id="UP000442244"/>
    </source>
</evidence>
<protein>
    <recommendedName>
        <fullName evidence="2">Single-stranded-DNA-specific exonuclease RecJ</fullName>
    </recommendedName>
</protein>
<dbReference type="AlphaFoldDB" id="A0A6P2CKT9"/>
<accession>A0A6P2CKT9</accession>
<dbReference type="Pfam" id="PF17768">
    <property type="entry name" value="RecJ_OB"/>
    <property type="match status" value="1"/>
</dbReference>
<keyword evidence="11" id="KW-1185">Reference proteome</keyword>
<keyword evidence="5 10" id="KW-0269">Exonuclease</keyword>
<dbReference type="SUPFAM" id="SSF64182">
    <property type="entry name" value="DHH phosphoesterases"/>
    <property type="match status" value="1"/>
</dbReference>
<dbReference type="RefSeq" id="WP_148603717.1">
    <property type="nucleotide sequence ID" value="NZ_SDGY01000001.1"/>
</dbReference>
<dbReference type="EMBL" id="SDGY01000001">
    <property type="protein sequence ID" value="TYC46615.1"/>
    <property type="molecule type" value="Genomic_DNA"/>
</dbReference>
<dbReference type="Gene3D" id="3.90.1640.30">
    <property type="match status" value="1"/>
</dbReference>
<proteinExistence type="inferred from homology"/>
<dbReference type="GO" id="GO:0006310">
    <property type="term" value="P:DNA recombination"/>
    <property type="evidence" value="ECO:0007669"/>
    <property type="project" value="InterPro"/>
</dbReference>
<evidence type="ECO:0000259" key="9">
    <source>
        <dbReference type="Pfam" id="PF17768"/>
    </source>
</evidence>
<dbReference type="InterPro" id="IPR001667">
    <property type="entry name" value="DDH_dom"/>
</dbReference>
<dbReference type="GO" id="GO:0008409">
    <property type="term" value="F:5'-3' exonuclease activity"/>
    <property type="evidence" value="ECO:0007669"/>
    <property type="project" value="InterPro"/>
</dbReference>
<keyword evidence="4" id="KW-0378">Hydrolase</keyword>
<feature type="domain" description="DDH" evidence="6">
    <location>
        <begin position="81"/>
        <end position="233"/>
    </location>
</feature>
<evidence type="ECO:0000256" key="2">
    <source>
        <dbReference type="ARBA" id="ARBA00019841"/>
    </source>
</evidence>
<dbReference type="Gene3D" id="2.40.50.460">
    <property type="match status" value="1"/>
</dbReference>
<feature type="domain" description="RecJ OB" evidence="9">
    <location>
        <begin position="459"/>
        <end position="560"/>
    </location>
</feature>
<dbReference type="GO" id="GO:0006281">
    <property type="term" value="P:DNA repair"/>
    <property type="evidence" value="ECO:0007669"/>
    <property type="project" value="InterPro"/>
</dbReference>
<reference evidence="10 11" key="1">
    <citation type="submission" date="2019-01" db="EMBL/GenBank/DDBJ databases">
        <title>Leuconostoc litchii sp. nov., a novel lactic acid bacterium isolated from lychee.</title>
        <authorList>
            <person name="Wang L.-T."/>
        </authorList>
    </citation>
    <scope>NUCLEOTIDE SEQUENCE [LARGE SCALE GENOMIC DNA]</scope>
    <source>
        <strain evidence="10 11">MB7</strain>
    </source>
</reference>
<sequence>MNQNNWNVLSQPTEKVIRQLSSQLNISQFTSTIVGQKGYTDPESAFQFLKPSVEQLHDPMLLHDMDKAVERIQEAAFGGEKIVIYGDYDMDGVTSTAIMIEALEVLGAEVKAYIPNRFSDGYGPNIEAYKKLIADGTQVIVTVDNGVSGQEAVEYAMSQGVDVIITDHHELPTVLPAAYAIVHPRHPEGKYPFPDLSGAGVAFKLAQALLNEGQPVEDASELPTELLDLVALGEISDMVSLTDENRVLVSLGLKQINESPRLGLEAVLKNAGKKDNEPVNAESISFKIAPRLNAVGRLGDATLALNLLLNQDSEMVSVMASEIEAINAQRQEIVEEVFGAAKQIALSDEYKNDSILIIAGKDWHQGILGIVASRLVELIQKPTIVLSLTDGLYKGSGRTFGDFDLYQFMNAFRNLYDTFGGHASALGLAISSEQLINLQNQVRLKSSKLQIKSPAVDINMMLSVKEISVETYEELKLLEPFGTGNPQPIFGLNRPKIDKVSTMGTLKQHLKLVLENNIEAVGFNHPDWVPIVMNPTGLSFAATIGLNYFRGRRTVQLLLKAIDQPAAPIENTAHKQFFAQVYKFIYSHQDVNFAKNLDSIAAQLNINKNDLNIMIQVFIELGFVHVSNGFVTIISGATQRSLTTSVTYQKYLANR</sequence>
<evidence type="ECO:0000259" key="7">
    <source>
        <dbReference type="Pfam" id="PF02272"/>
    </source>
</evidence>
<dbReference type="Pfam" id="PF10141">
    <property type="entry name" value="ssDNA-exonuc_C"/>
    <property type="match status" value="1"/>
</dbReference>
<dbReference type="PANTHER" id="PTHR30255">
    <property type="entry name" value="SINGLE-STRANDED-DNA-SPECIFIC EXONUCLEASE RECJ"/>
    <property type="match status" value="1"/>
</dbReference>
<feature type="domain" description="DHHA1" evidence="7">
    <location>
        <begin position="353"/>
        <end position="441"/>
    </location>
</feature>
<evidence type="ECO:0000256" key="5">
    <source>
        <dbReference type="ARBA" id="ARBA00022839"/>
    </source>
</evidence>
<comment type="similarity">
    <text evidence="1">Belongs to the RecJ family.</text>
</comment>
<evidence type="ECO:0000256" key="1">
    <source>
        <dbReference type="ARBA" id="ARBA00005915"/>
    </source>
</evidence>
<evidence type="ECO:0000259" key="6">
    <source>
        <dbReference type="Pfam" id="PF01368"/>
    </source>
</evidence>
<dbReference type="InterPro" id="IPR038763">
    <property type="entry name" value="DHH_sf"/>
</dbReference>
<dbReference type="InterPro" id="IPR004610">
    <property type="entry name" value="RecJ"/>
</dbReference>
<dbReference type="NCBIfam" id="TIGR00644">
    <property type="entry name" value="recJ"/>
    <property type="match status" value="1"/>
</dbReference>
<keyword evidence="3" id="KW-0540">Nuclease</keyword>
<organism evidence="10 11">
    <name type="scientific">Leuconostoc litchii</name>
    <dbReference type="NCBI Taxonomy" id="1981069"/>
    <lineage>
        <taxon>Bacteria</taxon>
        <taxon>Bacillati</taxon>
        <taxon>Bacillota</taxon>
        <taxon>Bacilli</taxon>
        <taxon>Lactobacillales</taxon>
        <taxon>Lactobacillaceae</taxon>
        <taxon>Leuconostoc</taxon>
    </lineage>
</organism>
<evidence type="ECO:0000256" key="3">
    <source>
        <dbReference type="ARBA" id="ARBA00022722"/>
    </source>
</evidence>
<dbReference type="OrthoDB" id="9809852at2"/>
<gene>
    <name evidence="10" type="primary">recJ</name>
    <name evidence="10" type="ORF">ESZ47_00315</name>
</gene>
<dbReference type="Pfam" id="PF02272">
    <property type="entry name" value="DHHA1"/>
    <property type="match status" value="1"/>
</dbReference>
<dbReference type="InterPro" id="IPR018779">
    <property type="entry name" value="RecJ_C"/>
</dbReference>
<dbReference type="Proteomes" id="UP000442244">
    <property type="component" value="Unassembled WGS sequence"/>
</dbReference>
<evidence type="ECO:0000256" key="4">
    <source>
        <dbReference type="ARBA" id="ARBA00022801"/>
    </source>
</evidence>
<dbReference type="InterPro" id="IPR041122">
    <property type="entry name" value="RecJ_OB"/>
</dbReference>
<comment type="caution">
    <text evidence="10">The sequence shown here is derived from an EMBL/GenBank/DDBJ whole genome shotgun (WGS) entry which is preliminary data.</text>
</comment>